<dbReference type="HAMAP" id="MF_00376">
    <property type="entry name" value="Dephospho_CoA_kinase"/>
    <property type="match status" value="1"/>
</dbReference>
<dbReference type="CDD" id="cd02022">
    <property type="entry name" value="DPCK"/>
    <property type="match status" value="1"/>
</dbReference>
<feature type="transmembrane region" description="Helical" evidence="3">
    <location>
        <begin position="204"/>
        <end position="222"/>
    </location>
</feature>
<dbReference type="GO" id="GO:0004140">
    <property type="term" value="F:dephospho-CoA kinase activity"/>
    <property type="evidence" value="ECO:0007669"/>
    <property type="project" value="InterPro"/>
</dbReference>
<dbReference type="EMBL" id="CADEPM010000003">
    <property type="protein sequence ID" value="CAB3401365.1"/>
    <property type="molecule type" value="Genomic_DNA"/>
</dbReference>
<accession>A0A8S1EGQ0</accession>
<evidence type="ECO:0008006" key="6">
    <source>
        <dbReference type="Google" id="ProtNLM"/>
    </source>
</evidence>
<gene>
    <name evidence="4" type="ORF">CBOVIS_LOCUS4120</name>
</gene>
<sequence length="226" mass="26039">MLVVGLSGGVATGKSTVSNVFRSHGVPIIDADLVARQVVVPGTSTYKKLRQTFGDEFFDDDHGGILRREKLGKLVFNDPEKRKKLNNITHPAIRWEMFKQFLYFLMTGTRYIVFDTPLLFEAGYDKWIGTTIVVWCDRDKEIERMMLRDKLSREDAESRINAQMDIEVKKKKATILIDNNGNIDELRDKTKAIIADLDKSWQPYAYRILIGIIIGVVPYILLKHFW</sequence>
<dbReference type="PANTHER" id="PTHR10695">
    <property type="entry name" value="DEPHOSPHO-COA KINASE-RELATED"/>
    <property type="match status" value="1"/>
</dbReference>
<dbReference type="InterPro" id="IPR001977">
    <property type="entry name" value="Depp_CoAkinase"/>
</dbReference>
<evidence type="ECO:0000313" key="5">
    <source>
        <dbReference type="Proteomes" id="UP000494206"/>
    </source>
</evidence>
<name>A0A8S1EGQ0_9PELO</name>
<dbReference type="Proteomes" id="UP000494206">
    <property type="component" value="Unassembled WGS sequence"/>
</dbReference>
<keyword evidence="1" id="KW-0547">Nucleotide-binding</keyword>
<dbReference type="PROSITE" id="PS51219">
    <property type="entry name" value="DPCK"/>
    <property type="match status" value="1"/>
</dbReference>
<keyword evidence="3" id="KW-0812">Transmembrane</keyword>
<dbReference type="InterPro" id="IPR027417">
    <property type="entry name" value="P-loop_NTPase"/>
</dbReference>
<dbReference type="OrthoDB" id="247245at2759"/>
<comment type="caution">
    <text evidence="4">The sequence shown here is derived from an EMBL/GenBank/DDBJ whole genome shotgun (WGS) entry which is preliminary data.</text>
</comment>
<evidence type="ECO:0000256" key="1">
    <source>
        <dbReference type="ARBA" id="ARBA00022741"/>
    </source>
</evidence>
<keyword evidence="3" id="KW-0472">Membrane</keyword>
<dbReference type="SUPFAM" id="SSF52540">
    <property type="entry name" value="P-loop containing nucleoside triphosphate hydrolases"/>
    <property type="match status" value="1"/>
</dbReference>
<evidence type="ECO:0000313" key="4">
    <source>
        <dbReference type="EMBL" id="CAB3401365.1"/>
    </source>
</evidence>
<protein>
    <recommendedName>
        <fullName evidence="6">Dephospho-CoA kinase</fullName>
    </recommendedName>
</protein>
<dbReference type="Gene3D" id="3.40.50.300">
    <property type="entry name" value="P-loop containing nucleotide triphosphate hydrolases"/>
    <property type="match status" value="1"/>
</dbReference>
<keyword evidence="2" id="KW-0067">ATP-binding</keyword>
<reference evidence="4 5" key="1">
    <citation type="submission" date="2020-04" db="EMBL/GenBank/DDBJ databases">
        <authorList>
            <person name="Laetsch R D."/>
            <person name="Stevens L."/>
            <person name="Kumar S."/>
            <person name="Blaxter L. M."/>
        </authorList>
    </citation>
    <scope>NUCLEOTIDE SEQUENCE [LARGE SCALE GENOMIC DNA]</scope>
</reference>
<evidence type="ECO:0000256" key="2">
    <source>
        <dbReference type="ARBA" id="ARBA00022840"/>
    </source>
</evidence>
<organism evidence="4 5">
    <name type="scientific">Caenorhabditis bovis</name>
    <dbReference type="NCBI Taxonomy" id="2654633"/>
    <lineage>
        <taxon>Eukaryota</taxon>
        <taxon>Metazoa</taxon>
        <taxon>Ecdysozoa</taxon>
        <taxon>Nematoda</taxon>
        <taxon>Chromadorea</taxon>
        <taxon>Rhabditida</taxon>
        <taxon>Rhabditina</taxon>
        <taxon>Rhabditomorpha</taxon>
        <taxon>Rhabditoidea</taxon>
        <taxon>Rhabditidae</taxon>
        <taxon>Peloderinae</taxon>
        <taxon>Caenorhabditis</taxon>
    </lineage>
</organism>
<dbReference type="AlphaFoldDB" id="A0A8S1EGQ0"/>
<dbReference type="GO" id="GO:0005524">
    <property type="term" value="F:ATP binding"/>
    <property type="evidence" value="ECO:0007669"/>
    <property type="project" value="UniProtKB-KW"/>
</dbReference>
<keyword evidence="3" id="KW-1133">Transmembrane helix</keyword>
<proteinExistence type="inferred from homology"/>
<dbReference type="NCBIfam" id="TIGR00152">
    <property type="entry name" value="dephospho-CoA kinase"/>
    <property type="match status" value="1"/>
</dbReference>
<keyword evidence="5" id="KW-1185">Reference proteome</keyword>
<dbReference type="Pfam" id="PF01121">
    <property type="entry name" value="CoaE"/>
    <property type="match status" value="1"/>
</dbReference>
<dbReference type="FunFam" id="3.40.50.300:FF:002606">
    <property type="entry name" value="Dephospho-CoA kinase 2"/>
    <property type="match status" value="1"/>
</dbReference>
<evidence type="ECO:0000256" key="3">
    <source>
        <dbReference type="SAM" id="Phobius"/>
    </source>
</evidence>
<dbReference type="GO" id="GO:0015937">
    <property type="term" value="P:coenzyme A biosynthetic process"/>
    <property type="evidence" value="ECO:0007669"/>
    <property type="project" value="InterPro"/>
</dbReference>
<dbReference type="PANTHER" id="PTHR10695:SF46">
    <property type="entry name" value="BIFUNCTIONAL COENZYME A SYNTHASE-RELATED"/>
    <property type="match status" value="1"/>
</dbReference>